<dbReference type="Proteomes" id="UP000005726">
    <property type="component" value="Unassembled WGS sequence"/>
</dbReference>
<organism evidence="1 2">
    <name type="scientific">Candidatus Regiella insecticola LSR1</name>
    <dbReference type="NCBI Taxonomy" id="663321"/>
    <lineage>
        <taxon>Bacteria</taxon>
        <taxon>Pseudomonadati</taxon>
        <taxon>Pseudomonadota</taxon>
        <taxon>Gammaproteobacteria</taxon>
        <taxon>Enterobacterales</taxon>
        <taxon>Enterobacteriaceae</taxon>
        <taxon>aphid secondary symbionts</taxon>
        <taxon>Candidatus Regiella</taxon>
    </lineage>
</organism>
<dbReference type="EMBL" id="GL379686">
    <property type="protein sequence ID" value="EFL91276.1"/>
    <property type="molecule type" value="Genomic_DNA"/>
</dbReference>
<dbReference type="InterPro" id="IPR035996">
    <property type="entry name" value="4pyrrol_Methylase_sf"/>
</dbReference>
<dbReference type="GO" id="GO:0008168">
    <property type="term" value="F:methyltransferase activity"/>
    <property type="evidence" value="ECO:0007669"/>
    <property type="project" value="UniProtKB-KW"/>
</dbReference>
<keyword evidence="1" id="KW-0489">Methyltransferase</keyword>
<dbReference type="HOGENOM" id="CLU_044779_5_1_6"/>
<dbReference type="STRING" id="663321.REG_1827"/>
<gene>
    <name evidence="1" type="ORF">REG_1827</name>
</gene>
<dbReference type="Gene3D" id="3.30.950.10">
    <property type="entry name" value="Methyltransferase, Cobalt-precorrin-4 Transmethylase, Domain 2"/>
    <property type="match status" value="1"/>
</dbReference>
<sequence length="84" mass="9581">MISVFGAQRYVVLARELTKKWESIYGAPVGELLDWVQQNEYRQRGEMVLIVEGYQALFDDALPQIALHTLALLRQTLPLKPPPS</sequence>
<accession>E0WUP1</accession>
<evidence type="ECO:0000313" key="1">
    <source>
        <dbReference type="EMBL" id="EFL91276.1"/>
    </source>
</evidence>
<dbReference type="AlphaFoldDB" id="E0WUP1"/>
<keyword evidence="1" id="KW-0808">Transferase</keyword>
<protein>
    <submittedName>
        <fullName evidence="1">Putative methyltransferase</fullName>
    </submittedName>
</protein>
<evidence type="ECO:0000313" key="2">
    <source>
        <dbReference type="Proteomes" id="UP000005726"/>
    </source>
</evidence>
<dbReference type="SUPFAM" id="SSF53790">
    <property type="entry name" value="Tetrapyrrole methylase"/>
    <property type="match status" value="1"/>
</dbReference>
<name>E0WUP1_9ENTR</name>
<dbReference type="GO" id="GO:0032259">
    <property type="term" value="P:methylation"/>
    <property type="evidence" value="ECO:0007669"/>
    <property type="project" value="UniProtKB-KW"/>
</dbReference>
<reference evidence="1" key="1">
    <citation type="journal article" date="2009" name="Environ. Microbiol.">
        <title>Dynamics of genome evolution in facultative symbionts of aphids.</title>
        <authorList>
            <person name="Degnan P.H."/>
            <person name="Leonardo T.E."/>
            <person name="Cass B.N."/>
            <person name="Hurwitz B."/>
            <person name="Stern D."/>
            <person name="Gibbs R.A."/>
            <person name="Richards S."/>
            <person name="Moran N.A."/>
        </authorList>
    </citation>
    <scope>NUCLEOTIDE SEQUENCE [LARGE SCALE GENOMIC DNA]</scope>
    <source>
        <strain evidence="1">LSR1</strain>
    </source>
</reference>
<dbReference type="eggNOG" id="COG0313">
    <property type="taxonomic scope" value="Bacteria"/>
</dbReference>
<keyword evidence="2" id="KW-1185">Reference proteome</keyword>
<proteinExistence type="predicted"/>
<dbReference type="InterPro" id="IPR014776">
    <property type="entry name" value="4pyrrole_Mease_sub2"/>
</dbReference>